<evidence type="ECO:0008006" key="4">
    <source>
        <dbReference type="Google" id="ProtNLM"/>
    </source>
</evidence>
<keyword evidence="1" id="KW-0472">Membrane</keyword>
<keyword evidence="1" id="KW-1133">Transmembrane helix</keyword>
<sequence length="373" mass="37894">MVALFALAPLVVSAGIYGGFPNSATLAKDAVEADDYYAGSGNVDISGSILGDAILGGGNIFVSGPVGQDVLAAGGVVNLSGAVGDDVRVAAGTVLVKGEVGDDLIVAGGEITVSPGANIKGDATLAGGAITISAPIAGDVRVAGGTVVIDAPIAGNVHARVGELILGEHAVIGGDLVYEAGNVAEVHSGAQVAGVITYTQAKWVGTKEERQGVLVAMFGMWTIIKIAVLFGIGMLLHVLFGRMSMRFVEQGITRFWGNALRGLIILIVVPVVAILAMVTLVGIPLSIFVLALYGVLLALGCFYGPIIMGSLILKLVKQSTEYVVNWKTILLGAASSVVVGLIPVIGGLAGFIFMLAAIGVIAVSEYDRFVAAR</sequence>
<feature type="transmembrane region" description="Helical" evidence="1">
    <location>
        <begin position="262"/>
        <end position="285"/>
    </location>
</feature>
<comment type="caution">
    <text evidence="2">The sequence shown here is derived from an EMBL/GenBank/DDBJ whole genome shotgun (WGS) entry which is preliminary data.</text>
</comment>
<dbReference type="EMBL" id="MHUZ01000038">
    <property type="protein sequence ID" value="OHA84565.1"/>
    <property type="molecule type" value="Genomic_DNA"/>
</dbReference>
<evidence type="ECO:0000313" key="2">
    <source>
        <dbReference type="EMBL" id="OHA84565.1"/>
    </source>
</evidence>
<feature type="transmembrane region" description="Helical" evidence="1">
    <location>
        <begin position="218"/>
        <end position="241"/>
    </location>
</feature>
<gene>
    <name evidence="2" type="ORF">A2591_03280</name>
</gene>
<feature type="transmembrane region" description="Helical" evidence="1">
    <location>
        <begin position="291"/>
        <end position="316"/>
    </location>
</feature>
<keyword evidence="1" id="KW-0812">Transmembrane</keyword>
<dbReference type="STRING" id="1802730.A2591_03280"/>
<feature type="transmembrane region" description="Helical" evidence="1">
    <location>
        <begin position="328"/>
        <end position="361"/>
    </location>
</feature>
<proteinExistence type="predicted"/>
<name>A0A1G2SHQ5_9BACT</name>
<organism evidence="2 3">
    <name type="scientific">Candidatus Yonathbacteria bacterium RIFOXYD1_FULL_52_36</name>
    <dbReference type="NCBI Taxonomy" id="1802730"/>
    <lineage>
        <taxon>Bacteria</taxon>
        <taxon>Candidatus Yonathiibacteriota</taxon>
    </lineage>
</organism>
<dbReference type="AlphaFoldDB" id="A0A1G2SHQ5"/>
<protein>
    <recommendedName>
        <fullName evidence="4">Polymer-forming cytoskeletal protein</fullName>
    </recommendedName>
</protein>
<reference evidence="2 3" key="1">
    <citation type="journal article" date="2016" name="Nat. Commun.">
        <title>Thousands of microbial genomes shed light on interconnected biogeochemical processes in an aquifer system.</title>
        <authorList>
            <person name="Anantharaman K."/>
            <person name="Brown C.T."/>
            <person name="Hug L.A."/>
            <person name="Sharon I."/>
            <person name="Castelle C.J."/>
            <person name="Probst A.J."/>
            <person name="Thomas B.C."/>
            <person name="Singh A."/>
            <person name="Wilkins M.J."/>
            <person name="Karaoz U."/>
            <person name="Brodie E.L."/>
            <person name="Williams K.H."/>
            <person name="Hubbard S.S."/>
            <person name="Banfield J.F."/>
        </authorList>
    </citation>
    <scope>NUCLEOTIDE SEQUENCE [LARGE SCALE GENOMIC DNA]</scope>
</reference>
<dbReference type="Proteomes" id="UP000178168">
    <property type="component" value="Unassembled WGS sequence"/>
</dbReference>
<evidence type="ECO:0000313" key="3">
    <source>
        <dbReference type="Proteomes" id="UP000178168"/>
    </source>
</evidence>
<evidence type="ECO:0000256" key="1">
    <source>
        <dbReference type="SAM" id="Phobius"/>
    </source>
</evidence>
<accession>A0A1G2SHQ5</accession>